<name>A0A916TUS2_9SPHN</name>
<dbReference type="AlphaFoldDB" id="A0A916TUS2"/>
<keyword evidence="3" id="KW-1185">Reference proteome</keyword>
<dbReference type="Gene3D" id="3.10.180.10">
    <property type="entry name" value="2,3-Dihydroxybiphenyl 1,2-Dioxygenase, domain 1"/>
    <property type="match status" value="1"/>
</dbReference>
<dbReference type="RefSeq" id="WP_188772731.1">
    <property type="nucleotide sequence ID" value="NZ_BMHK01000032.1"/>
</dbReference>
<dbReference type="PANTHER" id="PTHR36113">
    <property type="entry name" value="LYASE, PUTATIVE-RELATED-RELATED"/>
    <property type="match status" value="1"/>
</dbReference>
<gene>
    <name evidence="2" type="ORF">GCM10011494_33750</name>
</gene>
<protein>
    <recommendedName>
        <fullName evidence="1">VOC domain-containing protein</fullName>
    </recommendedName>
</protein>
<organism evidence="2 3">
    <name type="scientific">Novosphingobium endophyticum</name>
    <dbReference type="NCBI Taxonomy" id="1955250"/>
    <lineage>
        <taxon>Bacteria</taxon>
        <taxon>Pseudomonadati</taxon>
        <taxon>Pseudomonadota</taxon>
        <taxon>Alphaproteobacteria</taxon>
        <taxon>Sphingomonadales</taxon>
        <taxon>Sphingomonadaceae</taxon>
        <taxon>Novosphingobium</taxon>
    </lineage>
</organism>
<reference evidence="2" key="2">
    <citation type="submission" date="2020-09" db="EMBL/GenBank/DDBJ databases">
        <authorList>
            <person name="Sun Q."/>
            <person name="Zhou Y."/>
        </authorList>
    </citation>
    <scope>NUCLEOTIDE SEQUENCE</scope>
    <source>
        <strain evidence="2">CGMCC 1.15095</strain>
    </source>
</reference>
<evidence type="ECO:0000313" key="2">
    <source>
        <dbReference type="EMBL" id="GGC12213.1"/>
    </source>
</evidence>
<dbReference type="CDD" id="cd06587">
    <property type="entry name" value="VOC"/>
    <property type="match status" value="1"/>
</dbReference>
<dbReference type="EMBL" id="BMHK01000032">
    <property type="protein sequence ID" value="GGC12213.1"/>
    <property type="molecule type" value="Genomic_DNA"/>
</dbReference>
<accession>A0A916TUS2</accession>
<dbReference type="SUPFAM" id="SSF54593">
    <property type="entry name" value="Glyoxalase/Bleomycin resistance protein/Dihydroxybiphenyl dioxygenase"/>
    <property type="match status" value="1"/>
</dbReference>
<dbReference type="InterPro" id="IPR029068">
    <property type="entry name" value="Glyas_Bleomycin-R_OHBP_Dase"/>
</dbReference>
<dbReference type="Proteomes" id="UP000608154">
    <property type="component" value="Unassembled WGS sequence"/>
</dbReference>
<evidence type="ECO:0000259" key="1">
    <source>
        <dbReference type="PROSITE" id="PS51819"/>
    </source>
</evidence>
<reference evidence="2" key="1">
    <citation type="journal article" date="2014" name="Int. J. Syst. Evol. Microbiol.">
        <title>Complete genome sequence of Corynebacterium casei LMG S-19264T (=DSM 44701T), isolated from a smear-ripened cheese.</title>
        <authorList>
            <consortium name="US DOE Joint Genome Institute (JGI-PGF)"/>
            <person name="Walter F."/>
            <person name="Albersmeier A."/>
            <person name="Kalinowski J."/>
            <person name="Ruckert C."/>
        </authorList>
    </citation>
    <scope>NUCLEOTIDE SEQUENCE</scope>
    <source>
        <strain evidence="2">CGMCC 1.15095</strain>
    </source>
</reference>
<proteinExistence type="predicted"/>
<comment type="caution">
    <text evidence="2">The sequence shown here is derived from an EMBL/GenBank/DDBJ whole genome shotgun (WGS) entry which is preliminary data.</text>
</comment>
<feature type="domain" description="VOC" evidence="1">
    <location>
        <begin position="16"/>
        <end position="147"/>
    </location>
</feature>
<sequence>MADAETTYSLHPPSQRWTHLALLVKDIDATIAWYERYTHLELLSRTEDPQGYGAWMGDRNQADSPFVLVLAQFFDGMDPFAPTQHGTLGPFAHIGIETTSREEVDRLAARGKEEGCLVHGPVQMPAPVGYICFLKDPDGNTVEFSYDQGVYETARKVWGSDAD</sequence>
<dbReference type="InterPro" id="IPR051332">
    <property type="entry name" value="Fosfomycin_Res_Enzymes"/>
</dbReference>
<dbReference type="InterPro" id="IPR037523">
    <property type="entry name" value="VOC_core"/>
</dbReference>
<evidence type="ECO:0000313" key="3">
    <source>
        <dbReference type="Proteomes" id="UP000608154"/>
    </source>
</evidence>
<dbReference type="PROSITE" id="PS51819">
    <property type="entry name" value="VOC"/>
    <property type="match status" value="1"/>
</dbReference>
<dbReference type="PANTHER" id="PTHR36113:SF3">
    <property type="entry name" value="SLL5075 PROTEIN"/>
    <property type="match status" value="1"/>
</dbReference>
<dbReference type="Pfam" id="PF00903">
    <property type="entry name" value="Glyoxalase"/>
    <property type="match status" value="1"/>
</dbReference>
<dbReference type="InterPro" id="IPR004360">
    <property type="entry name" value="Glyas_Fos-R_dOase_dom"/>
</dbReference>